<accession>A0A1M4VPA5</accession>
<feature type="transmembrane region" description="Helical" evidence="7">
    <location>
        <begin position="129"/>
        <end position="147"/>
    </location>
</feature>
<organism evidence="8 9">
    <name type="scientific">Seinonella peptonophila</name>
    <dbReference type="NCBI Taxonomy" id="112248"/>
    <lineage>
        <taxon>Bacteria</taxon>
        <taxon>Bacillati</taxon>
        <taxon>Bacillota</taxon>
        <taxon>Bacilli</taxon>
        <taxon>Bacillales</taxon>
        <taxon>Thermoactinomycetaceae</taxon>
        <taxon>Seinonella</taxon>
    </lineage>
</organism>
<keyword evidence="4 7" id="KW-0812">Transmembrane</keyword>
<dbReference type="GO" id="GO:0042910">
    <property type="term" value="F:xenobiotic transmembrane transporter activity"/>
    <property type="evidence" value="ECO:0007669"/>
    <property type="project" value="InterPro"/>
</dbReference>
<keyword evidence="2" id="KW-0813">Transport</keyword>
<dbReference type="EMBL" id="FQVL01000002">
    <property type="protein sequence ID" value="SHE70884.1"/>
    <property type="molecule type" value="Genomic_DNA"/>
</dbReference>
<dbReference type="PANTHER" id="PTHR43549">
    <property type="entry name" value="MULTIDRUG RESISTANCE PROTEIN YPNP-RELATED"/>
    <property type="match status" value="1"/>
</dbReference>
<evidence type="ECO:0000256" key="3">
    <source>
        <dbReference type="ARBA" id="ARBA00022475"/>
    </source>
</evidence>
<feature type="transmembrane region" description="Helical" evidence="7">
    <location>
        <begin position="226"/>
        <end position="251"/>
    </location>
</feature>
<feature type="transmembrane region" description="Helical" evidence="7">
    <location>
        <begin position="199"/>
        <end position="220"/>
    </location>
</feature>
<dbReference type="PANTHER" id="PTHR43549:SF3">
    <property type="entry name" value="MULTIDRUG RESISTANCE PROTEIN YPNP-RELATED"/>
    <property type="match status" value="1"/>
</dbReference>
<evidence type="ECO:0000256" key="4">
    <source>
        <dbReference type="ARBA" id="ARBA00022692"/>
    </source>
</evidence>
<sequence>MSTEQNASEVAVLVPDQEESTASAQSQQVGHVNPDLLDPQKAMWKPLLIFLIPFILSNVLQSLGGTVGSSVVGKGIGETALASLNVVMPVMFFMISFVFGLGSASSVLIGQAFGAGDQERIRKTVNTSLKFALILGVIVGIAGYAFARDLLILIQSPPTIIEGAVQFSRVMFIGMPLWFVYIIYTTFLRGTGDSKTPLYFLIISTALQILFSPWFAFGWLGVPAFGLVGVAFANILSLLITMIILVVYLAYKKHLLALDWSFVREIGIDREILLLMVKIGIPTSIQMVSVSLSELAVIFLINMHGERAVAAYGAVIQVITYVQMPAISLSMAVGIFGSQLIGARAVHRLGALLRSGILLNYIMGIILVGISYLFSEYILAWFLVDPVTLEMAQKTLLMVLWSYMIFGHAMIVSGLMRSSGTVFWPTVIGIFTVWGVQVPVAYLLSKVWGMGLDGIWLAYPVSFTVSLLLEYGYYYFFWKNKDHGILFAEKPE</sequence>
<name>A0A1M4VPA5_9BACL</name>
<dbReference type="InterPro" id="IPR048279">
    <property type="entry name" value="MdtK-like"/>
</dbReference>
<dbReference type="AlphaFoldDB" id="A0A1M4VPA5"/>
<evidence type="ECO:0000256" key="5">
    <source>
        <dbReference type="ARBA" id="ARBA00022989"/>
    </source>
</evidence>
<dbReference type="CDD" id="cd13138">
    <property type="entry name" value="MATE_yoeA_like"/>
    <property type="match status" value="1"/>
</dbReference>
<dbReference type="Pfam" id="PF01554">
    <property type="entry name" value="MatE"/>
    <property type="match status" value="2"/>
</dbReference>
<feature type="transmembrane region" description="Helical" evidence="7">
    <location>
        <begin position="456"/>
        <end position="476"/>
    </location>
</feature>
<dbReference type="InterPro" id="IPR052031">
    <property type="entry name" value="Membrane_Transporter-Flippase"/>
</dbReference>
<feature type="transmembrane region" description="Helical" evidence="7">
    <location>
        <begin position="321"/>
        <end position="346"/>
    </location>
</feature>
<dbReference type="Proteomes" id="UP000184476">
    <property type="component" value="Unassembled WGS sequence"/>
</dbReference>
<evidence type="ECO:0000313" key="9">
    <source>
        <dbReference type="Proteomes" id="UP000184476"/>
    </source>
</evidence>
<feature type="transmembrane region" description="Helical" evidence="7">
    <location>
        <begin position="422"/>
        <end position="444"/>
    </location>
</feature>
<feature type="transmembrane region" description="Helical" evidence="7">
    <location>
        <begin position="358"/>
        <end position="384"/>
    </location>
</feature>
<keyword evidence="5 7" id="KW-1133">Transmembrane helix</keyword>
<evidence type="ECO:0000256" key="2">
    <source>
        <dbReference type="ARBA" id="ARBA00022448"/>
    </source>
</evidence>
<gene>
    <name evidence="8" type="ORF">SAMN05444392_102465</name>
</gene>
<feature type="transmembrane region" description="Helical" evidence="7">
    <location>
        <begin position="272"/>
        <end position="301"/>
    </location>
</feature>
<feature type="transmembrane region" description="Helical" evidence="7">
    <location>
        <begin position="47"/>
        <end position="67"/>
    </location>
</feature>
<proteinExistence type="predicted"/>
<keyword evidence="6 7" id="KW-0472">Membrane</keyword>
<dbReference type="GO" id="GO:0005886">
    <property type="term" value="C:plasma membrane"/>
    <property type="evidence" value="ECO:0007669"/>
    <property type="project" value="UniProtKB-SubCell"/>
</dbReference>
<evidence type="ECO:0000256" key="1">
    <source>
        <dbReference type="ARBA" id="ARBA00004651"/>
    </source>
</evidence>
<evidence type="ECO:0000313" key="8">
    <source>
        <dbReference type="EMBL" id="SHE70884.1"/>
    </source>
</evidence>
<protein>
    <submittedName>
        <fullName evidence="8">Putative efflux protein, MATE family</fullName>
    </submittedName>
</protein>
<keyword evidence="9" id="KW-1185">Reference proteome</keyword>
<comment type="subcellular location">
    <subcellularLocation>
        <location evidence="1">Cell membrane</location>
        <topology evidence="1">Multi-pass membrane protein</topology>
    </subcellularLocation>
</comment>
<keyword evidence="3" id="KW-1003">Cell membrane</keyword>
<dbReference type="NCBIfam" id="TIGR00797">
    <property type="entry name" value="matE"/>
    <property type="match status" value="1"/>
</dbReference>
<reference evidence="8 9" key="1">
    <citation type="submission" date="2016-11" db="EMBL/GenBank/DDBJ databases">
        <authorList>
            <person name="Jaros S."/>
            <person name="Januszkiewicz K."/>
            <person name="Wedrychowicz H."/>
        </authorList>
    </citation>
    <scope>NUCLEOTIDE SEQUENCE [LARGE SCALE GENOMIC DNA]</scope>
    <source>
        <strain evidence="8 9">DSM 44666</strain>
    </source>
</reference>
<feature type="transmembrane region" description="Helical" evidence="7">
    <location>
        <begin position="167"/>
        <end position="187"/>
    </location>
</feature>
<evidence type="ECO:0000256" key="7">
    <source>
        <dbReference type="SAM" id="Phobius"/>
    </source>
</evidence>
<dbReference type="GO" id="GO:0015297">
    <property type="term" value="F:antiporter activity"/>
    <property type="evidence" value="ECO:0007669"/>
    <property type="project" value="InterPro"/>
</dbReference>
<dbReference type="STRING" id="112248.SAMN05444392_102465"/>
<feature type="transmembrane region" description="Helical" evidence="7">
    <location>
        <begin position="87"/>
        <end position="109"/>
    </location>
</feature>
<feature type="transmembrane region" description="Helical" evidence="7">
    <location>
        <begin position="396"/>
        <end position="415"/>
    </location>
</feature>
<evidence type="ECO:0000256" key="6">
    <source>
        <dbReference type="ARBA" id="ARBA00023136"/>
    </source>
</evidence>
<dbReference type="PIRSF" id="PIRSF006603">
    <property type="entry name" value="DinF"/>
    <property type="match status" value="1"/>
</dbReference>
<dbReference type="InterPro" id="IPR002528">
    <property type="entry name" value="MATE_fam"/>
</dbReference>
<dbReference type="RefSeq" id="WP_245815537.1">
    <property type="nucleotide sequence ID" value="NZ_FQVL01000002.1"/>
</dbReference>